<proteinExistence type="predicted"/>
<gene>
    <name evidence="3" type="ORF">ACFQ03_05945</name>
</gene>
<dbReference type="InterPro" id="IPR015995">
    <property type="entry name" value="MlrC_N"/>
</dbReference>
<evidence type="ECO:0000313" key="3">
    <source>
        <dbReference type="EMBL" id="MFD0868684.1"/>
    </source>
</evidence>
<dbReference type="PIRSF" id="PIRSF012702">
    <property type="entry name" value="UCP012702"/>
    <property type="match status" value="1"/>
</dbReference>
<dbReference type="InterPro" id="IPR010799">
    <property type="entry name" value="MlrC_C"/>
</dbReference>
<feature type="domain" description="Microcystin LR degradation protein MlrC N-terminal" evidence="2">
    <location>
        <begin position="61"/>
        <end position="348"/>
    </location>
</feature>
<dbReference type="Proteomes" id="UP001597120">
    <property type="component" value="Unassembled WGS sequence"/>
</dbReference>
<feature type="domain" description="Microcystin LR degradation protein MlrC C-terminal" evidence="1">
    <location>
        <begin position="361"/>
        <end position="532"/>
    </location>
</feature>
<sequence length="545" mass="59569">MGSDDRHGVPHTRREETGVEENRRFLMAGETGNIPGSYYYGETDDYAKPTEAGKKGGCHVKIGVIGMFHETNSFAPGRTERHHFLNEWVAGTQSYRERYENTRTSMGGVIDGAKELQAELIAGAYVAATPSGMVTAECFEELAGEVLRSIPEGVDGLIVILHGAMVSEACRDVEGELLRRVRDRVGRELPIAITLDLHANISPQMVEHADILIGYDTYPHVDAYERAVEATRLLGRMIRSEIRPVHAYKHSRLLVAPQAMVTHEGFMKELMEAAFELEKDRRVLNVTVAGGFPYSDVEDAGLTFVVTTDNDPAWAGQCAEKLCRLAQERREEFAVEGYPAEESIRQAIRLEAKGPVILIEGSDNVGGGAPGDATHLLRHLLDTPAKSLMVICDAEAVGLALRAGVGGSFEAAVGGKSDSFHGDPVPVQGKVRLLFDGKYRHIGSYMTGQWADMGRTAVIETRNVTLVLTEQRVAPWDPGHVASIGLNPADFDLIAVKSAVAWQTAFGSYAAGTVQVDTPGCCGFNLRHFTYQYLQRPIYPLDSEI</sequence>
<protein>
    <submittedName>
        <fullName evidence="3">M81 family metallopeptidase</fullName>
    </submittedName>
</protein>
<dbReference type="RefSeq" id="WP_379286771.1">
    <property type="nucleotide sequence ID" value="NZ_JBHTIU010000022.1"/>
</dbReference>
<keyword evidence="4" id="KW-1185">Reference proteome</keyword>
<name>A0ABW3D8V7_9BACL</name>
<comment type="caution">
    <text evidence="3">The sequence shown here is derived from an EMBL/GenBank/DDBJ whole genome shotgun (WGS) entry which is preliminary data.</text>
</comment>
<evidence type="ECO:0000259" key="2">
    <source>
        <dbReference type="Pfam" id="PF07364"/>
    </source>
</evidence>
<evidence type="ECO:0000313" key="4">
    <source>
        <dbReference type="Proteomes" id="UP001597120"/>
    </source>
</evidence>
<dbReference type="Pfam" id="PF07364">
    <property type="entry name" value="DUF1485"/>
    <property type="match status" value="1"/>
</dbReference>
<organism evidence="3 4">
    <name type="scientific">Paenibacillus residui</name>
    <dbReference type="NCBI Taxonomy" id="629724"/>
    <lineage>
        <taxon>Bacteria</taxon>
        <taxon>Bacillati</taxon>
        <taxon>Bacillota</taxon>
        <taxon>Bacilli</taxon>
        <taxon>Bacillales</taxon>
        <taxon>Paenibacillaceae</taxon>
        <taxon>Paenibacillus</taxon>
    </lineage>
</organism>
<dbReference type="Pfam" id="PF07171">
    <property type="entry name" value="MlrC_C"/>
    <property type="match status" value="1"/>
</dbReference>
<dbReference type="InterPro" id="IPR009197">
    <property type="entry name" value="MlrC"/>
</dbReference>
<reference evidence="4" key="1">
    <citation type="journal article" date="2019" name="Int. J. Syst. Evol. Microbiol.">
        <title>The Global Catalogue of Microorganisms (GCM) 10K type strain sequencing project: providing services to taxonomists for standard genome sequencing and annotation.</title>
        <authorList>
            <consortium name="The Broad Institute Genomics Platform"/>
            <consortium name="The Broad Institute Genome Sequencing Center for Infectious Disease"/>
            <person name="Wu L."/>
            <person name="Ma J."/>
        </authorList>
    </citation>
    <scope>NUCLEOTIDE SEQUENCE [LARGE SCALE GENOMIC DNA]</scope>
    <source>
        <strain evidence="4">CCUG 57263</strain>
    </source>
</reference>
<evidence type="ECO:0000259" key="1">
    <source>
        <dbReference type="Pfam" id="PF07171"/>
    </source>
</evidence>
<dbReference type="EMBL" id="JBHTIU010000022">
    <property type="protein sequence ID" value="MFD0868684.1"/>
    <property type="molecule type" value="Genomic_DNA"/>
</dbReference>
<accession>A0ABW3D8V7</accession>